<dbReference type="InterPro" id="IPR041588">
    <property type="entry name" value="Integrase_H2C2"/>
</dbReference>
<proteinExistence type="predicted"/>
<dbReference type="Pfam" id="PF03564">
    <property type="entry name" value="DUF1759"/>
    <property type="match status" value="1"/>
</dbReference>
<gene>
    <name evidence="5" type="primary">LOC108864838</name>
</gene>
<sequence>MTRSIATIRRLRTIEVNRLREIASFATETFEKPQTDTDARGIRSKLMVAQAHFDKASEFDIEILDHPDLSEDELERETKSYEENRALGLQCIADLNACLPSTTGDVRPSNVSAASTNLGAPTERNALEEDPLPTCPGVPSSADVTPEPFDGDRLQYRSFMAQFRNWIERKKKLTPLDKLVVLRKHLKGEAKALIESLQINDTNYDVAISLLQQAFGQVNIERQQIMATLFNLPRVKSSSDLAGLRSLLNIVQASIQRMDALGAPLAEYALALEPALHGAIPSNLIFDFSESSSKAALLTPATSSTSSSTSSSSALSNQAADSIKGLIDYLRRYASHREQTALTLQRNQTSSDQDRSSTQRAPFRKHTSSNPRSAFSTVSAVTSSQSGSRLCFFCKQPNHRPSRCTAKLEPKDRLQILDKLRRCHRCFRFRHDDKTRCKGPREDCTKCKSSDHYSVMHCEDLKSTVSVVSTTDDERSIPAVLLHTSTHDSARVDVNAYEYDFMVDPSPRCSEKDRKIIDGFAATHRLAGSALATNTAGPSVSLLIGRDQFFKIAHVGIEQTLEGELVARGSILGWIIGGTAERAIEPRLELLQANVHCCVASISRNAEELERLWSLEAIGIEKEDASPLSSDELSATRQFKDSLKYENSRYTVSMPRRPGVEELRDNLEQALDRLNSKLRGLRSHPVTYSRYHQEVMSFVEQGHAEEVGKFSAEVYRQDSSLRQGSYFMPHHNVVTASDKGEKWRIVFDCSSSARGCRSLNSYLLPGPNLNPDIVGVLLNFRLHAVAVSADIARAYLCINVSESDRQLFRFLWQGPEDTQPRCYQMKKVTWGATPSGFLLAATLREHFLRVDPESTMRLGESFYHDDLLRSFPSVADARIFADTIQDNLRSAGMELAKWKTNSRPLAEHLTRRGVPEAALNLDAGKLLKVLGISWHPTEDSFQFALDHVVDRARATRIRTKRSVLRLVASIYDPLGWLAPFLIRGKLLLRALWAADLKWDDPLSGNLTSDAQTWTEEVPALSKVRIPRCIGVRGVPPTGRHLHLFGDASPIAYSAVAYMQTLFADGTCKTSIIMSKTRVAPRQPLSLPRLELMAALLTVRLRNYIVDQLMVPVDRVTFYTDSMVTYYWCTASSAGRWKTFVNNRVSEIQASSTADQWHHVPGSLNIADLATRGVSAGELSRNTTWWRGPEWLSLPETERPISQPGQDDTPSLSAVDNELRMTSAAITVRPDCQCLVDIKRYSTLGAVVRTTEMIFRSIRRMRKLPPITASCSRQQALNHLIKWTQRQHFPRELEAASADDFPARNSKVAGLKLFIDQDGLLRARTRLYASPHFTDDEKTPIVIPGESHLASLLIVDEHRVNAHLGVSTILAALRRRYWITRGRQRIKSILGKCVICRKQHGPTQKVIEAPLPESRLSPVVPFQTSGLDFCGPFLTRLGSDTQKNYIALFTCSTVRAVHLELVPSMTTAQTHLAIRRFLSLYPECSALVSDNARSFVKAAADIKRLFNSKRHPDIRELLSKHGLEWRFICPRAPWHGGFWERMVGTVKGALKRTLGRSLLTFEELRTIIAEIAATVNNRPLTYVSGDPDEPTPLTPSHFLRGAPLRPPLCSITPLDEMNKNRLRSDLLNRTTYYRALATRWRREYITQLRSISETERGGKPVISVGDVCLLEEDNRPRIGWQLVRVLEQNIGRDGVVRTYTVKFANGYVTRRAARLLVP</sequence>
<dbReference type="PANTHER" id="PTHR47331">
    <property type="entry name" value="PHD-TYPE DOMAIN-CONTAINING PROTEIN"/>
    <property type="match status" value="1"/>
</dbReference>
<feature type="region of interest" description="Disordered" evidence="2">
    <location>
        <begin position="341"/>
        <end position="379"/>
    </location>
</feature>
<dbReference type="InterPro" id="IPR043502">
    <property type="entry name" value="DNA/RNA_pol_sf"/>
</dbReference>
<name>A0AAJ7L7P7_9ACAR</name>
<dbReference type="GeneID" id="108864838"/>
<dbReference type="SUPFAM" id="SSF56672">
    <property type="entry name" value="DNA/RNA polymerases"/>
    <property type="match status" value="1"/>
</dbReference>
<evidence type="ECO:0000259" key="3">
    <source>
        <dbReference type="PROSITE" id="PS50994"/>
    </source>
</evidence>
<accession>A0AAJ7L7P7</accession>
<dbReference type="SUPFAM" id="SSF53098">
    <property type="entry name" value="Ribonuclease H-like"/>
    <property type="match status" value="1"/>
</dbReference>
<protein>
    <submittedName>
        <fullName evidence="5">Uncharacterized protein LOC108864838</fullName>
    </submittedName>
</protein>
<dbReference type="GO" id="GO:0015074">
    <property type="term" value="P:DNA integration"/>
    <property type="evidence" value="ECO:0007669"/>
    <property type="project" value="InterPro"/>
</dbReference>
<dbReference type="Gene3D" id="3.30.420.10">
    <property type="entry name" value="Ribonuclease H-like superfamily/Ribonuclease H"/>
    <property type="match status" value="1"/>
</dbReference>
<dbReference type="KEGG" id="goe:108864838"/>
<dbReference type="Gene3D" id="1.10.340.70">
    <property type="match status" value="1"/>
</dbReference>
<evidence type="ECO:0000313" key="4">
    <source>
        <dbReference type="Proteomes" id="UP000694867"/>
    </source>
</evidence>
<evidence type="ECO:0000256" key="1">
    <source>
        <dbReference type="SAM" id="Coils"/>
    </source>
</evidence>
<dbReference type="InterPro" id="IPR036397">
    <property type="entry name" value="RNaseH_sf"/>
</dbReference>
<feature type="domain" description="Integrase catalytic" evidence="3">
    <location>
        <begin position="1416"/>
        <end position="1602"/>
    </location>
</feature>
<dbReference type="InterPro" id="IPR040676">
    <property type="entry name" value="DUF5641"/>
</dbReference>
<dbReference type="InterPro" id="IPR012337">
    <property type="entry name" value="RNaseH-like_sf"/>
</dbReference>
<dbReference type="GO" id="GO:0042575">
    <property type="term" value="C:DNA polymerase complex"/>
    <property type="evidence" value="ECO:0007669"/>
    <property type="project" value="UniProtKB-ARBA"/>
</dbReference>
<dbReference type="GO" id="GO:0071897">
    <property type="term" value="P:DNA biosynthetic process"/>
    <property type="evidence" value="ECO:0007669"/>
    <property type="project" value="UniProtKB-ARBA"/>
</dbReference>
<dbReference type="Pfam" id="PF18701">
    <property type="entry name" value="DUF5641"/>
    <property type="match status" value="1"/>
</dbReference>
<organism evidence="4 5">
    <name type="scientific">Galendromus occidentalis</name>
    <name type="common">western predatory mite</name>
    <dbReference type="NCBI Taxonomy" id="34638"/>
    <lineage>
        <taxon>Eukaryota</taxon>
        <taxon>Metazoa</taxon>
        <taxon>Ecdysozoa</taxon>
        <taxon>Arthropoda</taxon>
        <taxon>Chelicerata</taxon>
        <taxon>Arachnida</taxon>
        <taxon>Acari</taxon>
        <taxon>Parasitiformes</taxon>
        <taxon>Mesostigmata</taxon>
        <taxon>Gamasina</taxon>
        <taxon>Phytoseioidea</taxon>
        <taxon>Phytoseiidae</taxon>
        <taxon>Typhlodrominae</taxon>
        <taxon>Galendromus</taxon>
    </lineage>
</organism>
<dbReference type="InterPro" id="IPR005312">
    <property type="entry name" value="DUF1759"/>
</dbReference>
<dbReference type="GO" id="GO:0003676">
    <property type="term" value="F:nucleic acid binding"/>
    <property type="evidence" value="ECO:0007669"/>
    <property type="project" value="InterPro"/>
</dbReference>
<dbReference type="Pfam" id="PF05380">
    <property type="entry name" value="Peptidase_A17"/>
    <property type="match status" value="1"/>
</dbReference>
<keyword evidence="1" id="KW-0175">Coiled coil</keyword>
<dbReference type="Proteomes" id="UP000694867">
    <property type="component" value="Unplaced"/>
</dbReference>
<dbReference type="PANTHER" id="PTHR47331:SF1">
    <property type="entry name" value="GAG-LIKE PROTEIN"/>
    <property type="match status" value="1"/>
</dbReference>
<dbReference type="PROSITE" id="PS50994">
    <property type="entry name" value="INTEGRASE"/>
    <property type="match status" value="1"/>
</dbReference>
<keyword evidence="4" id="KW-1185">Reference proteome</keyword>
<evidence type="ECO:0000256" key="2">
    <source>
        <dbReference type="SAM" id="MobiDB-lite"/>
    </source>
</evidence>
<reference evidence="5" key="1">
    <citation type="submission" date="2025-08" db="UniProtKB">
        <authorList>
            <consortium name="RefSeq"/>
        </authorList>
    </citation>
    <scope>IDENTIFICATION</scope>
</reference>
<dbReference type="InterPro" id="IPR008042">
    <property type="entry name" value="Retrotrans_Pao"/>
</dbReference>
<dbReference type="InterPro" id="IPR001584">
    <property type="entry name" value="Integrase_cat-core"/>
</dbReference>
<evidence type="ECO:0000313" key="5">
    <source>
        <dbReference type="RefSeq" id="XP_018496635.1"/>
    </source>
</evidence>
<dbReference type="RefSeq" id="XP_018496635.1">
    <property type="nucleotide sequence ID" value="XM_018641119.1"/>
</dbReference>
<dbReference type="Pfam" id="PF17921">
    <property type="entry name" value="Integrase_H2C2"/>
    <property type="match status" value="1"/>
</dbReference>
<feature type="coiled-coil region" evidence="1">
    <location>
        <begin position="657"/>
        <end position="684"/>
    </location>
</feature>